<gene>
    <name evidence="3" type="ORF">LMG7974_01702</name>
</gene>
<evidence type="ECO:0000256" key="1">
    <source>
        <dbReference type="ARBA" id="ARBA00005953"/>
    </source>
</evidence>
<accession>A0ABM8Q9M5</accession>
<dbReference type="EMBL" id="CAJHOF010000019">
    <property type="protein sequence ID" value="CAD7289625.1"/>
    <property type="molecule type" value="Genomic_DNA"/>
</dbReference>
<protein>
    <recommendedName>
        <fullName evidence="5">Acyl-CoA thioesterase</fullName>
    </recommendedName>
</protein>
<dbReference type="SUPFAM" id="SSF54637">
    <property type="entry name" value="Thioesterase/thiol ester dehydrase-isomerase"/>
    <property type="match status" value="1"/>
</dbReference>
<dbReference type="Pfam" id="PF13279">
    <property type="entry name" value="4HBT_2"/>
    <property type="match status" value="1"/>
</dbReference>
<evidence type="ECO:0008006" key="5">
    <source>
        <dbReference type="Google" id="ProtNLM"/>
    </source>
</evidence>
<name>A0ABM8Q9M5_9BACT</name>
<keyword evidence="2" id="KW-0378">Hydrolase</keyword>
<evidence type="ECO:0000313" key="4">
    <source>
        <dbReference type="Proteomes" id="UP000789803"/>
    </source>
</evidence>
<dbReference type="RefSeq" id="WP_229933473.1">
    <property type="nucleotide sequence ID" value="NZ_CAJHOF010000019.1"/>
</dbReference>
<dbReference type="PANTHER" id="PTHR31793:SF27">
    <property type="entry name" value="NOVEL THIOESTERASE SUPERFAMILY DOMAIN AND SAPOSIN A-TYPE DOMAIN CONTAINING PROTEIN (0610012H03RIK)"/>
    <property type="match status" value="1"/>
</dbReference>
<comment type="similarity">
    <text evidence="1">Belongs to the 4-hydroxybenzoyl-CoA thioesterase family.</text>
</comment>
<keyword evidence="4" id="KW-1185">Reference proteome</keyword>
<dbReference type="InterPro" id="IPR029069">
    <property type="entry name" value="HotDog_dom_sf"/>
</dbReference>
<dbReference type="Proteomes" id="UP000789803">
    <property type="component" value="Unassembled WGS sequence"/>
</dbReference>
<evidence type="ECO:0000256" key="2">
    <source>
        <dbReference type="ARBA" id="ARBA00022801"/>
    </source>
</evidence>
<proteinExistence type="inferred from homology"/>
<dbReference type="CDD" id="cd00586">
    <property type="entry name" value="4HBT"/>
    <property type="match status" value="1"/>
</dbReference>
<reference evidence="3 4" key="1">
    <citation type="submission" date="2020-11" db="EMBL/GenBank/DDBJ databases">
        <authorList>
            <person name="Peeters C."/>
        </authorList>
    </citation>
    <scope>NUCLEOTIDE SEQUENCE [LARGE SCALE GENOMIC DNA]</scope>
    <source>
        <strain evidence="3 4">LMG 7974</strain>
    </source>
</reference>
<sequence length="130" mass="15290">MKEFLYKFKVTNEAIDMHGHMNNAYYFKLMQDVGMAHSNSVGDTLKVQKERGGVWLIRENQATYIKPIFLDDELVIKSWSERDKRATSTRFFEFYRGEVLVATAKTTFFYFDTHKNRPMAIPDEVAALYE</sequence>
<comment type="caution">
    <text evidence="3">The sequence shown here is derived from an EMBL/GenBank/DDBJ whole genome shotgun (WGS) entry which is preliminary data.</text>
</comment>
<organism evidence="3 4">
    <name type="scientific">Campylobacter majalis</name>
    <dbReference type="NCBI Taxonomy" id="2790656"/>
    <lineage>
        <taxon>Bacteria</taxon>
        <taxon>Pseudomonadati</taxon>
        <taxon>Campylobacterota</taxon>
        <taxon>Epsilonproteobacteria</taxon>
        <taxon>Campylobacterales</taxon>
        <taxon>Campylobacteraceae</taxon>
        <taxon>Campylobacter</taxon>
    </lineage>
</organism>
<dbReference type="InterPro" id="IPR050563">
    <property type="entry name" value="4-hydroxybenzoyl-CoA_TE"/>
</dbReference>
<dbReference type="Gene3D" id="3.10.129.10">
    <property type="entry name" value="Hotdog Thioesterase"/>
    <property type="match status" value="1"/>
</dbReference>
<dbReference type="PANTHER" id="PTHR31793">
    <property type="entry name" value="4-HYDROXYBENZOYL-COA THIOESTERASE FAMILY MEMBER"/>
    <property type="match status" value="1"/>
</dbReference>
<evidence type="ECO:0000313" key="3">
    <source>
        <dbReference type="EMBL" id="CAD7289625.1"/>
    </source>
</evidence>